<dbReference type="InterPro" id="IPR032465">
    <property type="entry name" value="ACMSD"/>
</dbReference>
<dbReference type="Pfam" id="PF04909">
    <property type="entry name" value="Amidohydro_2"/>
    <property type="match status" value="1"/>
</dbReference>
<protein>
    <submittedName>
        <fullName evidence="3">Unannotated protein</fullName>
    </submittedName>
</protein>
<evidence type="ECO:0000259" key="2">
    <source>
        <dbReference type="Pfam" id="PF04909"/>
    </source>
</evidence>
<accession>A0A6J6TPF0</accession>
<proteinExistence type="predicted"/>
<dbReference type="Gene3D" id="3.20.20.140">
    <property type="entry name" value="Metal-dependent hydrolases"/>
    <property type="match status" value="1"/>
</dbReference>
<dbReference type="InterPro" id="IPR032466">
    <property type="entry name" value="Metal_Hydrolase"/>
</dbReference>
<organism evidence="3">
    <name type="scientific">freshwater metagenome</name>
    <dbReference type="NCBI Taxonomy" id="449393"/>
    <lineage>
        <taxon>unclassified sequences</taxon>
        <taxon>metagenomes</taxon>
        <taxon>ecological metagenomes</taxon>
    </lineage>
</organism>
<reference evidence="3" key="1">
    <citation type="submission" date="2020-05" db="EMBL/GenBank/DDBJ databases">
        <authorList>
            <person name="Chiriac C."/>
            <person name="Salcher M."/>
            <person name="Ghai R."/>
            <person name="Kavagutti S V."/>
        </authorList>
    </citation>
    <scope>NUCLEOTIDE SEQUENCE</scope>
</reference>
<dbReference type="GO" id="GO:0016787">
    <property type="term" value="F:hydrolase activity"/>
    <property type="evidence" value="ECO:0007669"/>
    <property type="project" value="InterPro"/>
</dbReference>
<sequence>MIIDVDTHFEPGRAWLAEHPALAAQLPTYSVAESTMRAQVGDLLALVPEDERPSRDVLLPPGIRAILGEEKLDGYGFAGSAMHTPADPIARLAWMDEVGTDASNVLCLEGAGYARFLDDRSVARDAIVACNTWLADQVDGYADRLMPATSVDLTDMEAAIAELTRMRARGSRSFLIAPIPVPGIPPMHPYFEPLWSAAVDLGMMALVHVGAGCNAYDPAWGNYDDGMVLRQLGATQGHQAVMLMMNGMVFGGVFDRHPKLTVLLAEFGVHWFAGTVEHMEARGPAIVESDIYMGRYPFELTPTEFVQRNIRVTPLPRLHQTPLRTIERYPECVVFSSDYAHNESNPAPTAHYDALLADLPANTKARFMGANIAECYARMGDPLVVATA</sequence>
<name>A0A6J6TPF0_9ZZZZ</name>
<keyword evidence="1" id="KW-0456">Lyase</keyword>
<evidence type="ECO:0000256" key="1">
    <source>
        <dbReference type="ARBA" id="ARBA00023239"/>
    </source>
</evidence>
<dbReference type="SUPFAM" id="SSF51556">
    <property type="entry name" value="Metallo-dependent hydrolases"/>
    <property type="match status" value="1"/>
</dbReference>
<dbReference type="GO" id="GO:0005737">
    <property type="term" value="C:cytoplasm"/>
    <property type="evidence" value="ECO:0007669"/>
    <property type="project" value="TreeGrafter"/>
</dbReference>
<dbReference type="GO" id="GO:0019748">
    <property type="term" value="P:secondary metabolic process"/>
    <property type="evidence" value="ECO:0007669"/>
    <property type="project" value="TreeGrafter"/>
</dbReference>
<gene>
    <name evidence="3" type="ORF">UFOPK2754_01692</name>
</gene>
<dbReference type="PANTHER" id="PTHR21240">
    <property type="entry name" value="2-AMINO-3-CARBOXYLMUCONATE-6-SEMIALDEHYDE DECARBOXYLASE"/>
    <property type="match status" value="1"/>
</dbReference>
<dbReference type="EMBL" id="CAEZYR010000059">
    <property type="protein sequence ID" value="CAB4748978.1"/>
    <property type="molecule type" value="Genomic_DNA"/>
</dbReference>
<dbReference type="PANTHER" id="PTHR21240:SF28">
    <property type="entry name" value="ISO-OROTATE DECARBOXYLASE (EUROFUNG)"/>
    <property type="match status" value="1"/>
</dbReference>
<dbReference type="GO" id="GO:0016831">
    <property type="term" value="F:carboxy-lyase activity"/>
    <property type="evidence" value="ECO:0007669"/>
    <property type="project" value="InterPro"/>
</dbReference>
<dbReference type="AlphaFoldDB" id="A0A6J6TPF0"/>
<dbReference type="InterPro" id="IPR006680">
    <property type="entry name" value="Amidohydro-rel"/>
</dbReference>
<evidence type="ECO:0000313" key="3">
    <source>
        <dbReference type="EMBL" id="CAB4748978.1"/>
    </source>
</evidence>
<feature type="domain" description="Amidohydrolase-related" evidence="2">
    <location>
        <begin position="86"/>
        <end position="376"/>
    </location>
</feature>